<dbReference type="EMBL" id="PQFF01000167">
    <property type="protein sequence ID" value="RHZ77516.1"/>
    <property type="molecule type" value="Genomic_DNA"/>
</dbReference>
<keyword evidence="2" id="KW-1185">Reference proteome</keyword>
<organism evidence="1 2">
    <name type="scientific">Diversispora epigaea</name>
    <dbReference type="NCBI Taxonomy" id="1348612"/>
    <lineage>
        <taxon>Eukaryota</taxon>
        <taxon>Fungi</taxon>
        <taxon>Fungi incertae sedis</taxon>
        <taxon>Mucoromycota</taxon>
        <taxon>Glomeromycotina</taxon>
        <taxon>Glomeromycetes</taxon>
        <taxon>Diversisporales</taxon>
        <taxon>Diversisporaceae</taxon>
        <taxon>Diversispora</taxon>
    </lineage>
</organism>
<accession>A0A397IUQ5</accession>
<evidence type="ECO:0000313" key="2">
    <source>
        <dbReference type="Proteomes" id="UP000266861"/>
    </source>
</evidence>
<protein>
    <submittedName>
        <fullName evidence="1">Uncharacterized protein</fullName>
    </submittedName>
</protein>
<proteinExistence type="predicted"/>
<evidence type="ECO:0000313" key="1">
    <source>
        <dbReference type="EMBL" id="RHZ77516.1"/>
    </source>
</evidence>
<dbReference type="OrthoDB" id="411064at2759"/>
<reference evidence="1 2" key="1">
    <citation type="submission" date="2018-08" db="EMBL/GenBank/DDBJ databases">
        <title>Genome and evolution of the arbuscular mycorrhizal fungus Diversispora epigaea (formerly Glomus versiforme) and its bacterial endosymbionts.</title>
        <authorList>
            <person name="Sun X."/>
            <person name="Fei Z."/>
            <person name="Harrison M."/>
        </authorList>
    </citation>
    <scope>NUCLEOTIDE SEQUENCE [LARGE SCALE GENOMIC DNA]</scope>
    <source>
        <strain evidence="1 2">IT104</strain>
    </source>
</reference>
<gene>
    <name evidence="1" type="ORF">Glove_177g115</name>
</gene>
<sequence>MSNYWKSRLSKKNSFNHIAVKKQGFLGVRKDFIHLLQLGKINDSTYINLWLKVNGDIKQKGNKKDMLFMLVQS</sequence>
<comment type="caution">
    <text evidence="1">The sequence shown here is derived from an EMBL/GenBank/DDBJ whole genome shotgun (WGS) entry which is preliminary data.</text>
</comment>
<dbReference type="Proteomes" id="UP000266861">
    <property type="component" value="Unassembled WGS sequence"/>
</dbReference>
<dbReference type="AlphaFoldDB" id="A0A397IUQ5"/>
<name>A0A397IUQ5_9GLOM</name>